<dbReference type="AlphaFoldDB" id="A0A918DFS6"/>
<dbReference type="Proteomes" id="UP000606935">
    <property type="component" value="Unassembled WGS sequence"/>
</dbReference>
<sequence length="426" mass="46323">MPRATLTALASPLLSLLVYSVGHGLLTTLLTLRMTAEDVSPTLIGMISTAYFAGLMLGSFINSKVILRVGHIRAYAAYASILCSLALLFGIFVAPESWLLLRLLGGFATGGLLVVIESWIIVSSPVAHRGRIMALYMVLFYAAMILGQMALKQLDIMALLPFVVAALACSLSVLPLVLSKVNVQHLERHEKLPLWSLMTLTPTAVFSCFISGLILSVAYGLLPFFYARIGLQIADIADMMAYLILGGMCLQYPLGRLSDRFDRRLVLVFLFSAILLVGLAFVLLHPNANSAQAAIMTLMLGGVIFAVYPISLSQACDELNPSQVVAANQGLLLCYSVGAMSGPLLAPLFIHHIGPYGIFVYFSCMSAVCLVFLIWRRLVRAPVPLQEHVAFSASLPNTPLLAELDPRADTPPQMEDDPALDYYDRR</sequence>
<evidence type="ECO:0000313" key="7">
    <source>
        <dbReference type="EMBL" id="GGO64395.1"/>
    </source>
</evidence>
<dbReference type="InterPro" id="IPR036259">
    <property type="entry name" value="MFS_trans_sf"/>
</dbReference>
<gene>
    <name evidence="7" type="ORF">GCM10010982_03690</name>
</gene>
<dbReference type="GO" id="GO:0022857">
    <property type="term" value="F:transmembrane transporter activity"/>
    <property type="evidence" value="ECO:0007669"/>
    <property type="project" value="InterPro"/>
</dbReference>
<feature type="transmembrane region" description="Helical" evidence="5">
    <location>
        <begin position="44"/>
        <end position="63"/>
    </location>
</feature>
<feature type="region of interest" description="Disordered" evidence="4">
    <location>
        <begin position="404"/>
        <end position="426"/>
    </location>
</feature>
<dbReference type="PROSITE" id="PS50850">
    <property type="entry name" value="MFS"/>
    <property type="match status" value="1"/>
</dbReference>
<evidence type="ECO:0000259" key="6">
    <source>
        <dbReference type="PROSITE" id="PS50850"/>
    </source>
</evidence>
<dbReference type="Gene3D" id="1.20.1250.20">
    <property type="entry name" value="MFS general substrate transporter like domains"/>
    <property type="match status" value="2"/>
</dbReference>
<dbReference type="InterPro" id="IPR047200">
    <property type="entry name" value="MFS_YcaD-like"/>
</dbReference>
<feature type="transmembrane region" description="Helical" evidence="5">
    <location>
        <begin position="356"/>
        <end position="375"/>
    </location>
</feature>
<feature type="domain" description="Major facilitator superfamily (MFS) profile" evidence="6">
    <location>
        <begin position="200"/>
        <end position="426"/>
    </location>
</feature>
<dbReference type="SUPFAM" id="SSF103473">
    <property type="entry name" value="MFS general substrate transporter"/>
    <property type="match status" value="1"/>
</dbReference>
<dbReference type="GO" id="GO:0005886">
    <property type="term" value="C:plasma membrane"/>
    <property type="evidence" value="ECO:0007669"/>
    <property type="project" value="TreeGrafter"/>
</dbReference>
<accession>A0A918DFS6</accession>
<evidence type="ECO:0000313" key="8">
    <source>
        <dbReference type="Proteomes" id="UP000606935"/>
    </source>
</evidence>
<evidence type="ECO:0000256" key="4">
    <source>
        <dbReference type="SAM" id="MobiDB-lite"/>
    </source>
</evidence>
<feature type="transmembrane region" description="Helical" evidence="5">
    <location>
        <begin position="75"/>
        <end position="94"/>
    </location>
</feature>
<name>A0A918DFS6_9ALTE</name>
<dbReference type="EMBL" id="BMLS01000001">
    <property type="protein sequence ID" value="GGO64395.1"/>
    <property type="molecule type" value="Genomic_DNA"/>
</dbReference>
<evidence type="ECO:0000256" key="5">
    <source>
        <dbReference type="SAM" id="Phobius"/>
    </source>
</evidence>
<feature type="transmembrane region" description="Helical" evidence="5">
    <location>
        <begin position="199"/>
        <end position="219"/>
    </location>
</feature>
<feature type="transmembrane region" description="Helical" evidence="5">
    <location>
        <begin position="134"/>
        <end position="151"/>
    </location>
</feature>
<keyword evidence="8" id="KW-1185">Reference proteome</keyword>
<dbReference type="PANTHER" id="PTHR23521:SF3">
    <property type="entry name" value="MFS TRANSPORTER"/>
    <property type="match status" value="1"/>
</dbReference>
<keyword evidence="1 5" id="KW-0812">Transmembrane</keyword>
<keyword evidence="2 5" id="KW-1133">Transmembrane helix</keyword>
<protein>
    <submittedName>
        <fullName evidence="7">MFS transporter</fullName>
    </submittedName>
</protein>
<evidence type="ECO:0000256" key="1">
    <source>
        <dbReference type="ARBA" id="ARBA00022692"/>
    </source>
</evidence>
<dbReference type="Pfam" id="PF07690">
    <property type="entry name" value="MFS_1"/>
    <property type="match status" value="1"/>
</dbReference>
<feature type="transmembrane region" description="Helical" evidence="5">
    <location>
        <begin position="100"/>
        <end position="122"/>
    </location>
</feature>
<evidence type="ECO:0000256" key="3">
    <source>
        <dbReference type="ARBA" id="ARBA00023136"/>
    </source>
</evidence>
<organism evidence="7 8">
    <name type="scientific">Bowmanella pacifica</name>
    <dbReference type="NCBI Taxonomy" id="502051"/>
    <lineage>
        <taxon>Bacteria</taxon>
        <taxon>Pseudomonadati</taxon>
        <taxon>Pseudomonadota</taxon>
        <taxon>Gammaproteobacteria</taxon>
        <taxon>Alteromonadales</taxon>
        <taxon>Alteromonadaceae</taxon>
        <taxon>Bowmanella</taxon>
    </lineage>
</organism>
<comment type="caution">
    <text evidence="7">The sequence shown here is derived from an EMBL/GenBank/DDBJ whole genome shotgun (WGS) entry which is preliminary data.</text>
</comment>
<dbReference type="CDD" id="cd17477">
    <property type="entry name" value="MFS_YcaD_like"/>
    <property type="match status" value="1"/>
</dbReference>
<feature type="transmembrane region" description="Helical" evidence="5">
    <location>
        <begin position="157"/>
        <end position="178"/>
    </location>
</feature>
<feature type="transmembrane region" description="Helical" evidence="5">
    <location>
        <begin position="290"/>
        <end position="310"/>
    </location>
</feature>
<dbReference type="PANTHER" id="PTHR23521">
    <property type="entry name" value="TRANSPORTER MFS SUPERFAMILY"/>
    <property type="match status" value="1"/>
</dbReference>
<dbReference type="InterPro" id="IPR020846">
    <property type="entry name" value="MFS_dom"/>
</dbReference>
<dbReference type="InterPro" id="IPR011701">
    <property type="entry name" value="MFS"/>
</dbReference>
<keyword evidence="3 5" id="KW-0472">Membrane</keyword>
<dbReference type="RefSeq" id="WP_188689472.1">
    <property type="nucleotide sequence ID" value="NZ_BMLS01000001.1"/>
</dbReference>
<reference evidence="7" key="2">
    <citation type="submission" date="2020-09" db="EMBL/GenBank/DDBJ databases">
        <authorList>
            <person name="Sun Q."/>
            <person name="Zhou Y."/>
        </authorList>
    </citation>
    <scope>NUCLEOTIDE SEQUENCE</scope>
    <source>
        <strain evidence="7">CGMCC 1.7086</strain>
    </source>
</reference>
<proteinExistence type="predicted"/>
<evidence type="ECO:0000256" key="2">
    <source>
        <dbReference type="ARBA" id="ARBA00022989"/>
    </source>
</evidence>
<feature type="transmembrane region" description="Helical" evidence="5">
    <location>
        <begin position="265"/>
        <end position="284"/>
    </location>
</feature>
<feature type="transmembrane region" description="Helical" evidence="5">
    <location>
        <begin position="331"/>
        <end position="350"/>
    </location>
</feature>
<reference evidence="7" key="1">
    <citation type="journal article" date="2014" name="Int. J. Syst. Evol. Microbiol.">
        <title>Complete genome sequence of Corynebacterium casei LMG S-19264T (=DSM 44701T), isolated from a smear-ripened cheese.</title>
        <authorList>
            <consortium name="US DOE Joint Genome Institute (JGI-PGF)"/>
            <person name="Walter F."/>
            <person name="Albersmeier A."/>
            <person name="Kalinowski J."/>
            <person name="Ruckert C."/>
        </authorList>
    </citation>
    <scope>NUCLEOTIDE SEQUENCE</scope>
    <source>
        <strain evidence="7">CGMCC 1.7086</strain>
    </source>
</reference>